<comment type="caution">
    <text evidence="1">The sequence shown here is derived from an EMBL/GenBank/DDBJ whole genome shotgun (WGS) entry which is preliminary data.</text>
</comment>
<name>A0ACB8QML8_9AGAM</name>
<accession>A0ACB8QML8</accession>
<sequence>MYPGPSPPTPTLYPSSPYIAPSTPLIPPAQGPFYPPPAAYPDPTNPFGISYAALPSYLSDAPTPTPVDLDSEPSEPMEPREPDLVILCHAKTMVYAPGSLIRTYDDTIAYIKETFPSLADTPDDTLQLYVMSANELIRVPRPAWPAVFPTLGQQPYSSNQELVFVEVDGAPSGLPAWPFHRSIQQWFAPTPPPPPPQFFIHPPVMPLLPSAPTQVPADTGSSSVSTESLTVRPARQEPAYAPERAPEFEPERDMPPPPFSSIDRGAAPRRKRSFWGMLRALFGGGKRAGAAGAEKGAIEQLSTGRAMRGSLLFGASWREGRKYDITIMHTCATFCPDPSREATLETQKPCGSLTDHKLHVHANWQMPKNSSMEAPILEYERSTLNIWYSDQRESHAWRYERTLSAESTSVAPCTLQQHPANQKRKAKATRHGCHTPAPAHGV</sequence>
<organism evidence="1 2">
    <name type="scientific">Vararia minispora EC-137</name>
    <dbReference type="NCBI Taxonomy" id="1314806"/>
    <lineage>
        <taxon>Eukaryota</taxon>
        <taxon>Fungi</taxon>
        <taxon>Dikarya</taxon>
        <taxon>Basidiomycota</taxon>
        <taxon>Agaricomycotina</taxon>
        <taxon>Agaricomycetes</taxon>
        <taxon>Russulales</taxon>
        <taxon>Lachnocladiaceae</taxon>
        <taxon>Vararia</taxon>
    </lineage>
</organism>
<reference evidence="1" key="1">
    <citation type="submission" date="2021-02" db="EMBL/GenBank/DDBJ databases">
        <authorList>
            <consortium name="DOE Joint Genome Institute"/>
            <person name="Ahrendt S."/>
            <person name="Looney B.P."/>
            <person name="Miyauchi S."/>
            <person name="Morin E."/>
            <person name="Drula E."/>
            <person name="Courty P.E."/>
            <person name="Chicoki N."/>
            <person name="Fauchery L."/>
            <person name="Kohler A."/>
            <person name="Kuo A."/>
            <person name="Labutti K."/>
            <person name="Pangilinan J."/>
            <person name="Lipzen A."/>
            <person name="Riley R."/>
            <person name="Andreopoulos W."/>
            <person name="He G."/>
            <person name="Johnson J."/>
            <person name="Barry K.W."/>
            <person name="Grigoriev I.V."/>
            <person name="Nagy L."/>
            <person name="Hibbett D."/>
            <person name="Henrissat B."/>
            <person name="Matheny P.B."/>
            <person name="Labbe J."/>
            <person name="Martin F."/>
        </authorList>
    </citation>
    <scope>NUCLEOTIDE SEQUENCE</scope>
    <source>
        <strain evidence="1">EC-137</strain>
    </source>
</reference>
<proteinExistence type="predicted"/>
<dbReference type="Proteomes" id="UP000814128">
    <property type="component" value="Unassembled WGS sequence"/>
</dbReference>
<evidence type="ECO:0000313" key="2">
    <source>
        <dbReference type="Proteomes" id="UP000814128"/>
    </source>
</evidence>
<gene>
    <name evidence="1" type="ORF">K488DRAFT_70102</name>
</gene>
<reference evidence="1" key="2">
    <citation type="journal article" date="2022" name="New Phytol.">
        <title>Evolutionary transition to the ectomycorrhizal habit in the genomes of a hyperdiverse lineage of mushroom-forming fungi.</title>
        <authorList>
            <person name="Looney B."/>
            <person name="Miyauchi S."/>
            <person name="Morin E."/>
            <person name="Drula E."/>
            <person name="Courty P.E."/>
            <person name="Kohler A."/>
            <person name="Kuo A."/>
            <person name="LaButti K."/>
            <person name="Pangilinan J."/>
            <person name="Lipzen A."/>
            <person name="Riley R."/>
            <person name="Andreopoulos W."/>
            <person name="He G."/>
            <person name="Johnson J."/>
            <person name="Nolan M."/>
            <person name="Tritt A."/>
            <person name="Barry K.W."/>
            <person name="Grigoriev I.V."/>
            <person name="Nagy L.G."/>
            <person name="Hibbett D."/>
            <person name="Henrissat B."/>
            <person name="Matheny P.B."/>
            <person name="Labbe J."/>
            <person name="Martin F.M."/>
        </authorList>
    </citation>
    <scope>NUCLEOTIDE SEQUENCE</scope>
    <source>
        <strain evidence="1">EC-137</strain>
    </source>
</reference>
<protein>
    <submittedName>
        <fullName evidence="1">Uncharacterized protein</fullName>
    </submittedName>
</protein>
<keyword evidence="2" id="KW-1185">Reference proteome</keyword>
<evidence type="ECO:0000313" key="1">
    <source>
        <dbReference type="EMBL" id="KAI0033114.1"/>
    </source>
</evidence>
<dbReference type="EMBL" id="MU273527">
    <property type="protein sequence ID" value="KAI0033114.1"/>
    <property type="molecule type" value="Genomic_DNA"/>
</dbReference>